<evidence type="ECO:0000313" key="3">
    <source>
        <dbReference type="EMBL" id="MST71295.1"/>
    </source>
</evidence>
<accession>A0A6N7XML3</accession>
<organism evidence="3 4">
    <name type="scientific">Mogibacterium kristiansenii</name>
    <dbReference type="NCBI Taxonomy" id="2606708"/>
    <lineage>
        <taxon>Bacteria</taxon>
        <taxon>Bacillati</taxon>
        <taxon>Bacillota</taxon>
        <taxon>Clostridia</taxon>
        <taxon>Peptostreptococcales</taxon>
        <taxon>Anaerovoracaceae</taxon>
        <taxon>Mogibacterium</taxon>
    </lineage>
</organism>
<dbReference type="PANTHER" id="PTHR43717:SF1">
    <property type="entry name" value="ANAEROBIC NITRIC OXIDE REDUCTASE FLAVORUBREDOXIN"/>
    <property type="match status" value="1"/>
</dbReference>
<dbReference type="PANTHER" id="PTHR43717">
    <property type="entry name" value="ANAEROBIC NITRIC OXIDE REDUCTASE FLAVORUBREDOXIN"/>
    <property type="match status" value="1"/>
</dbReference>
<dbReference type="CDD" id="cd07709">
    <property type="entry name" value="flavodiiron_proteins_MBL-fold"/>
    <property type="match status" value="1"/>
</dbReference>
<name>A0A6N7XML3_9FIRM</name>
<dbReference type="GO" id="GO:0010181">
    <property type="term" value="F:FMN binding"/>
    <property type="evidence" value="ECO:0007669"/>
    <property type="project" value="InterPro"/>
</dbReference>
<dbReference type="GO" id="GO:0016651">
    <property type="term" value="F:oxidoreductase activity, acting on NAD(P)H"/>
    <property type="evidence" value="ECO:0007669"/>
    <property type="project" value="UniProtKB-ARBA"/>
</dbReference>
<dbReference type="Pfam" id="PF00258">
    <property type="entry name" value="Flavodoxin_1"/>
    <property type="match status" value="1"/>
</dbReference>
<dbReference type="Gene3D" id="3.40.50.360">
    <property type="match status" value="1"/>
</dbReference>
<evidence type="ECO:0000313" key="4">
    <source>
        <dbReference type="Proteomes" id="UP000469424"/>
    </source>
</evidence>
<dbReference type="EMBL" id="VUNA01000019">
    <property type="protein sequence ID" value="MST71295.1"/>
    <property type="molecule type" value="Genomic_DNA"/>
</dbReference>
<dbReference type="InterPro" id="IPR001279">
    <property type="entry name" value="Metallo-B-lactamas"/>
</dbReference>
<dbReference type="InterPro" id="IPR029039">
    <property type="entry name" value="Flavoprotein-like_sf"/>
</dbReference>
<comment type="similarity">
    <text evidence="1">In the N-terminal section; belongs to the zinc metallo-hydrolase group 3 family.</text>
</comment>
<dbReference type="SMART" id="SM00849">
    <property type="entry name" value="Lactamase_B"/>
    <property type="match status" value="1"/>
</dbReference>
<protein>
    <submittedName>
        <fullName evidence="3">FprA family A-type flavoprotein</fullName>
    </submittedName>
</protein>
<proteinExistence type="inferred from homology"/>
<keyword evidence="4" id="KW-1185">Reference proteome</keyword>
<dbReference type="PIRSF" id="PIRSF005243">
    <property type="entry name" value="ROO"/>
    <property type="match status" value="1"/>
</dbReference>
<dbReference type="InterPro" id="IPR001226">
    <property type="entry name" value="Flavodoxin_CS"/>
</dbReference>
<dbReference type="RefSeq" id="WP_154554860.1">
    <property type="nucleotide sequence ID" value="NZ_JAQXUZ010000006.1"/>
</dbReference>
<evidence type="ECO:0000259" key="2">
    <source>
        <dbReference type="PROSITE" id="PS50902"/>
    </source>
</evidence>
<dbReference type="Gene3D" id="3.60.15.10">
    <property type="entry name" value="Ribonuclease Z/Hydroxyacylglutathione hydrolase-like"/>
    <property type="match status" value="1"/>
</dbReference>
<dbReference type="SUPFAM" id="SSF56281">
    <property type="entry name" value="Metallo-hydrolase/oxidoreductase"/>
    <property type="match status" value="1"/>
</dbReference>
<dbReference type="Proteomes" id="UP000469424">
    <property type="component" value="Unassembled WGS sequence"/>
</dbReference>
<comment type="caution">
    <text evidence="3">The sequence shown here is derived from an EMBL/GenBank/DDBJ whole genome shotgun (WGS) entry which is preliminary data.</text>
</comment>
<dbReference type="SUPFAM" id="SSF52218">
    <property type="entry name" value="Flavoproteins"/>
    <property type="match status" value="1"/>
</dbReference>
<dbReference type="InterPro" id="IPR036866">
    <property type="entry name" value="RibonucZ/Hydroxyglut_hydro"/>
</dbReference>
<dbReference type="PROSITE" id="PS50902">
    <property type="entry name" value="FLAVODOXIN_LIKE"/>
    <property type="match status" value="1"/>
</dbReference>
<dbReference type="Pfam" id="PF19583">
    <property type="entry name" value="ODP"/>
    <property type="match status" value="1"/>
</dbReference>
<dbReference type="PROSITE" id="PS00201">
    <property type="entry name" value="FLAVODOXIN"/>
    <property type="match status" value="1"/>
</dbReference>
<reference evidence="3 4" key="1">
    <citation type="submission" date="2019-08" db="EMBL/GenBank/DDBJ databases">
        <title>In-depth cultivation of the pig gut microbiome towards novel bacterial diversity and tailored functional studies.</title>
        <authorList>
            <person name="Wylensek D."/>
            <person name="Hitch T.C.A."/>
            <person name="Clavel T."/>
        </authorList>
    </citation>
    <scope>NUCLEOTIDE SEQUENCE [LARGE SCALE GENOMIC DNA]</scope>
    <source>
        <strain evidence="3 4">WCA-MUC-591-APC-4B</strain>
    </source>
</reference>
<gene>
    <name evidence="3" type="ORF">FYJ65_08255</name>
</gene>
<dbReference type="AlphaFoldDB" id="A0A6N7XML3"/>
<dbReference type="GO" id="GO:0046872">
    <property type="term" value="F:metal ion binding"/>
    <property type="evidence" value="ECO:0007669"/>
    <property type="project" value="InterPro"/>
</dbReference>
<feature type="domain" description="Flavodoxin-like" evidence="2">
    <location>
        <begin position="256"/>
        <end position="396"/>
    </location>
</feature>
<sequence>MYCYTKIQEDMYWIGGNDRKLSMFEGAIPMTEGMAYNSYFIDDEKTVVLDTVDDSVVRVFDDNLDRLLNGRGLDYIIVNHVEPDHSASLCELVRRHPETKIVATSKIKNMLKNYVNWNLNDNFLQVEEGEELSTGKHVFTFVNAPMVHWPEVMMTYEKTTGTLFSADAFGIFGAHDGNIFADCYDFDRDWLPAARRYYTTIVGKFGKFTMGALKKASGLDIKMICPLHGYIIRKDFEKYLAAYTAWGTYTAEEQGVLILYASPYGNTKNGAEILANELAAKGVDKMKLIDVSHTDPMYILPEVFRFSNLVIATTTYNGDMFIKMEEALTELRSMGVSNKKVSIIQSGSWAPTAGKKVQEMTDQLTGTEYVGDMVTIKGTVKEDSREALVALADAIAESLK</sequence>
<dbReference type="InterPro" id="IPR008254">
    <property type="entry name" value="Flavodoxin/NO_synth"/>
</dbReference>
<dbReference type="GO" id="GO:0009055">
    <property type="term" value="F:electron transfer activity"/>
    <property type="evidence" value="ECO:0007669"/>
    <property type="project" value="InterPro"/>
</dbReference>
<dbReference type="InterPro" id="IPR016440">
    <property type="entry name" value="Rubredoxin-O_OxRdtase"/>
</dbReference>
<evidence type="ECO:0000256" key="1">
    <source>
        <dbReference type="ARBA" id="ARBA00007121"/>
    </source>
</evidence>
<dbReference type="InterPro" id="IPR045761">
    <property type="entry name" value="ODP_dom"/>
</dbReference>